<accession>A0A0V1EYQ5</accession>
<dbReference type="AlphaFoldDB" id="A0A0V1EYQ5"/>
<dbReference type="EMBL" id="JYDS01000004">
    <property type="protein sequence ID" value="KRZ34228.1"/>
    <property type="molecule type" value="Genomic_DNA"/>
</dbReference>
<evidence type="ECO:0000313" key="3">
    <source>
        <dbReference type="EMBL" id="KRZ45769.1"/>
    </source>
</evidence>
<dbReference type="Proteomes" id="UP000054805">
    <property type="component" value="Unassembled WGS sequence"/>
</dbReference>
<comment type="caution">
    <text evidence="1">The sequence shown here is derived from an EMBL/GenBank/DDBJ whole genome shotgun (WGS) entry which is preliminary data.</text>
</comment>
<evidence type="ECO:0000313" key="5">
    <source>
        <dbReference type="Proteomes" id="UP000054805"/>
    </source>
</evidence>
<protein>
    <submittedName>
        <fullName evidence="1">Uncharacterized protein</fullName>
    </submittedName>
</protein>
<gene>
    <name evidence="1" type="ORF">T4A_11676</name>
    <name evidence="2" type="ORF">T4B_5584</name>
    <name evidence="3" type="ORF">T4C_1074</name>
</gene>
<dbReference type="Proteomes" id="UP000054826">
    <property type="component" value="Unassembled WGS sequence"/>
</dbReference>
<dbReference type="EMBL" id="JYDV01000002">
    <property type="protein sequence ID" value="KRZ45769.1"/>
    <property type="molecule type" value="Genomic_DNA"/>
</dbReference>
<proteinExistence type="predicted"/>
<evidence type="ECO:0000313" key="1">
    <source>
        <dbReference type="EMBL" id="KRY79030.1"/>
    </source>
</evidence>
<organism evidence="1 4">
    <name type="scientific">Trichinella pseudospiralis</name>
    <name type="common">Parasitic roundworm</name>
    <dbReference type="NCBI Taxonomy" id="6337"/>
    <lineage>
        <taxon>Eukaryota</taxon>
        <taxon>Metazoa</taxon>
        <taxon>Ecdysozoa</taxon>
        <taxon>Nematoda</taxon>
        <taxon>Enoplea</taxon>
        <taxon>Dorylaimia</taxon>
        <taxon>Trichinellida</taxon>
        <taxon>Trichinellidae</taxon>
        <taxon>Trichinella</taxon>
    </lineage>
</organism>
<evidence type="ECO:0000313" key="2">
    <source>
        <dbReference type="EMBL" id="KRZ34228.1"/>
    </source>
</evidence>
<dbReference type="Proteomes" id="UP000054632">
    <property type="component" value="Unassembled WGS sequence"/>
</dbReference>
<name>A0A0V1EYQ5_TRIPS</name>
<reference evidence="4 5" key="1">
    <citation type="submission" date="2015-01" db="EMBL/GenBank/DDBJ databases">
        <title>Evolution of Trichinella species and genotypes.</title>
        <authorList>
            <person name="Korhonen P.K."/>
            <person name="Edoardo P."/>
            <person name="Giuseppe L.R."/>
            <person name="Gasser R.B."/>
        </authorList>
    </citation>
    <scope>NUCLEOTIDE SEQUENCE [LARGE SCALE GENOMIC DNA]</scope>
    <source>
        <strain evidence="1">ISS13</strain>
        <strain evidence="3">ISS176</strain>
        <strain evidence="2">ISS588</strain>
    </source>
</reference>
<sequence>MSFLSANNLSKNSAHSYPCAVSLLSHRHRHYEILINICNISSTTSYNLFNGNSSVITSYDTYFLF</sequence>
<evidence type="ECO:0000313" key="4">
    <source>
        <dbReference type="Proteomes" id="UP000054632"/>
    </source>
</evidence>
<keyword evidence="5" id="KW-1185">Reference proteome</keyword>
<dbReference type="EMBL" id="JYDR01000002">
    <property type="protein sequence ID" value="KRY79030.1"/>
    <property type="molecule type" value="Genomic_DNA"/>
</dbReference>